<dbReference type="PROSITE" id="PS51143">
    <property type="entry name" value="MT_A70"/>
    <property type="match status" value="1"/>
</dbReference>
<keyword evidence="2" id="KW-0489">Methyltransferase</keyword>
<dbReference type="InterPro" id="IPR007757">
    <property type="entry name" value="MT-A70-like"/>
</dbReference>
<evidence type="ECO:0000313" key="2">
    <source>
        <dbReference type="EMBL" id="CDW26807.1"/>
    </source>
</evidence>
<dbReference type="AlphaFoldDB" id="A0A0K2TMF4"/>
<evidence type="ECO:0000256" key="1">
    <source>
        <dbReference type="PROSITE-ProRule" id="PRU00489"/>
    </source>
</evidence>
<dbReference type="EMBL" id="HACA01009446">
    <property type="protein sequence ID" value="CDW26807.1"/>
    <property type="molecule type" value="Transcribed_RNA"/>
</dbReference>
<dbReference type="Gene3D" id="3.40.50.150">
    <property type="entry name" value="Vaccinia Virus protein VP39"/>
    <property type="match status" value="1"/>
</dbReference>
<dbReference type="SUPFAM" id="SSF53335">
    <property type="entry name" value="S-adenosyl-L-methionine-dependent methyltransferases"/>
    <property type="match status" value="1"/>
</dbReference>
<comment type="similarity">
    <text evidence="1">Belongs to the MT-A70-like family.</text>
</comment>
<accession>A0A0K2TMF4</accession>
<reference evidence="2" key="1">
    <citation type="submission" date="2014-05" db="EMBL/GenBank/DDBJ databases">
        <authorList>
            <person name="Chronopoulou M."/>
        </authorList>
    </citation>
    <scope>NUCLEOTIDE SEQUENCE</scope>
    <source>
        <tissue evidence="2">Whole organism</tissue>
    </source>
</reference>
<proteinExistence type="inferred from homology"/>
<dbReference type="GO" id="GO:0008168">
    <property type="term" value="F:methyltransferase activity"/>
    <property type="evidence" value="ECO:0007669"/>
    <property type="project" value="UniProtKB-KW"/>
</dbReference>
<keyword evidence="2" id="KW-0808">Transferase</keyword>
<dbReference type="PANTHER" id="PTHR12829">
    <property type="entry name" value="N6-ADENOSINE-METHYLTRANSFERASE"/>
    <property type="match status" value="1"/>
</dbReference>
<dbReference type="OrthoDB" id="61116at2759"/>
<dbReference type="GO" id="GO:0032259">
    <property type="term" value="P:methylation"/>
    <property type="evidence" value="ECO:0007669"/>
    <property type="project" value="UniProtKB-KW"/>
</dbReference>
<name>A0A0K2TMF4_LEPSM</name>
<organism evidence="2">
    <name type="scientific">Lepeophtheirus salmonis</name>
    <name type="common">Salmon louse</name>
    <name type="synonym">Caligus salmonis</name>
    <dbReference type="NCBI Taxonomy" id="72036"/>
    <lineage>
        <taxon>Eukaryota</taxon>
        <taxon>Metazoa</taxon>
        <taxon>Ecdysozoa</taxon>
        <taxon>Arthropoda</taxon>
        <taxon>Crustacea</taxon>
        <taxon>Multicrustacea</taxon>
        <taxon>Hexanauplia</taxon>
        <taxon>Copepoda</taxon>
        <taxon>Siphonostomatoida</taxon>
        <taxon>Caligidae</taxon>
        <taxon>Lepeophtheirus</taxon>
    </lineage>
</organism>
<protein>
    <submittedName>
        <fullName evidence="2">Methyltransferaselike protein 4like [Xiphosphorus maculatus]</fullName>
    </submittedName>
</protein>
<dbReference type="GO" id="GO:0005634">
    <property type="term" value="C:nucleus"/>
    <property type="evidence" value="ECO:0007669"/>
    <property type="project" value="TreeGrafter"/>
</dbReference>
<sequence>MGCSMSITHTFEYGWIISHEKYINEIYGPKYIFKNLFRVLTPFRMDQEAKRLALNRPSKQKGQKRPSQNLIETPEIVQKTIDLLASDLRTQFASLPTDPKVIADNNQQVRDLVVSLESNEIFHDLHLYENTAGTVSICGENLLPPKSAYCRTDIRYIESVLQGRHFDVVLLDPPWENKHIKRSKSYISMSNKDIFDSIDINKLLSPIGVCIIWCTSSKRHQSEAIKWIKDSGLYLLTTYYWLKVTCSGELVHSVKKKPSYELVFIASKLLKKIESRVIISIPSSVHSHKPPLTQILKDSDLPWTNGLEIFGRYCLPNWTTIGNQALKLQNIRYYNEN</sequence>
<dbReference type="Pfam" id="PF05063">
    <property type="entry name" value="MT-A70"/>
    <property type="match status" value="1"/>
</dbReference>
<dbReference type="PANTHER" id="PTHR12829:SF4">
    <property type="entry name" value="N(6)-ADENINE-SPECIFIC METHYLTRANSFERASE METTL4"/>
    <property type="match status" value="1"/>
</dbReference>
<dbReference type="InterPro" id="IPR029063">
    <property type="entry name" value="SAM-dependent_MTases_sf"/>
</dbReference>